<accession>A0A251SLZ1</accession>
<feature type="domain" description="Polycomb protein SUZ12-like zinc finger" evidence="9">
    <location>
        <begin position="318"/>
        <end position="385"/>
    </location>
</feature>
<evidence type="ECO:0000259" key="9">
    <source>
        <dbReference type="Pfam" id="PF23320"/>
    </source>
</evidence>
<evidence type="ECO:0000256" key="6">
    <source>
        <dbReference type="ARBA" id="ARBA00023163"/>
    </source>
</evidence>
<evidence type="ECO:0000256" key="5">
    <source>
        <dbReference type="ARBA" id="ARBA00023015"/>
    </source>
</evidence>
<dbReference type="Proteomes" id="UP000215914">
    <property type="component" value="Chromosome 14"/>
</dbReference>
<dbReference type="Pfam" id="PF09733">
    <property type="entry name" value="VEFS-Box"/>
    <property type="match status" value="1"/>
</dbReference>
<evidence type="ECO:0000256" key="3">
    <source>
        <dbReference type="ARBA" id="ARBA00022771"/>
    </source>
</evidence>
<dbReference type="InParanoid" id="A0A251SLZ1"/>
<evidence type="ECO:0000259" key="8">
    <source>
        <dbReference type="Pfam" id="PF09733"/>
    </source>
</evidence>
<evidence type="ECO:0000259" key="10">
    <source>
        <dbReference type="Pfam" id="PF24663"/>
    </source>
</evidence>
<feature type="domain" description="DUF7651" evidence="10">
    <location>
        <begin position="106"/>
        <end position="302"/>
    </location>
</feature>
<dbReference type="GO" id="GO:0031490">
    <property type="term" value="F:chromatin DNA binding"/>
    <property type="evidence" value="ECO:0000318"/>
    <property type="project" value="GO_Central"/>
</dbReference>
<comment type="similarity">
    <text evidence="1">Belongs to the VEFS (VRN2-EMF2-FIS2-SU(Z)12) family.</text>
</comment>
<dbReference type="EMBL" id="CM007903">
    <property type="protein sequence ID" value="OTF99847.1"/>
    <property type="molecule type" value="Genomic_DNA"/>
</dbReference>
<feature type="region of interest" description="Disordered" evidence="7">
    <location>
        <begin position="460"/>
        <end position="525"/>
    </location>
</feature>
<keyword evidence="12" id="KW-1185">Reference proteome</keyword>
<dbReference type="PANTHER" id="PTHR22597:SF22">
    <property type="entry name" value="POLYCOMB GROUP PROTEIN EMBRYONIC FLOWER 2-RELATED"/>
    <property type="match status" value="1"/>
</dbReference>
<evidence type="ECO:0000256" key="2">
    <source>
        <dbReference type="ARBA" id="ARBA00022723"/>
    </source>
</evidence>
<reference evidence="12" key="1">
    <citation type="journal article" date="2017" name="Nature">
        <title>The sunflower genome provides insights into oil metabolism, flowering and Asterid evolution.</title>
        <authorList>
            <person name="Badouin H."/>
            <person name="Gouzy J."/>
            <person name="Grassa C.J."/>
            <person name="Murat F."/>
            <person name="Staton S.E."/>
            <person name="Cottret L."/>
            <person name="Lelandais-Briere C."/>
            <person name="Owens G.L."/>
            <person name="Carrere S."/>
            <person name="Mayjonade B."/>
            <person name="Legrand L."/>
            <person name="Gill N."/>
            <person name="Kane N.C."/>
            <person name="Bowers J.E."/>
            <person name="Hubner S."/>
            <person name="Bellec A."/>
            <person name="Berard A."/>
            <person name="Berges H."/>
            <person name="Blanchet N."/>
            <person name="Boniface M.C."/>
            <person name="Brunel D."/>
            <person name="Catrice O."/>
            <person name="Chaidir N."/>
            <person name="Claudel C."/>
            <person name="Donnadieu C."/>
            <person name="Faraut T."/>
            <person name="Fievet G."/>
            <person name="Helmstetter N."/>
            <person name="King M."/>
            <person name="Knapp S.J."/>
            <person name="Lai Z."/>
            <person name="Le Paslier M.C."/>
            <person name="Lippi Y."/>
            <person name="Lorenzon L."/>
            <person name="Mandel J.R."/>
            <person name="Marage G."/>
            <person name="Marchand G."/>
            <person name="Marquand E."/>
            <person name="Bret-Mestries E."/>
            <person name="Morien E."/>
            <person name="Nambeesan S."/>
            <person name="Nguyen T."/>
            <person name="Pegot-Espagnet P."/>
            <person name="Pouilly N."/>
            <person name="Raftis F."/>
            <person name="Sallet E."/>
            <person name="Schiex T."/>
            <person name="Thomas J."/>
            <person name="Vandecasteele C."/>
            <person name="Vares D."/>
            <person name="Vear F."/>
            <person name="Vautrin S."/>
            <person name="Crespi M."/>
            <person name="Mangin B."/>
            <person name="Burke J.M."/>
            <person name="Salse J."/>
            <person name="Munos S."/>
            <person name="Vincourt P."/>
            <person name="Rieseberg L.H."/>
            <person name="Langlade N.B."/>
        </authorList>
    </citation>
    <scope>NUCLEOTIDE SEQUENCE [LARGE SCALE GENOMIC DNA]</scope>
    <source>
        <strain evidence="12">cv. SF193</strain>
    </source>
</reference>
<feature type="compositionally biased region" description="Basic residues" evidence="7">
    <location>
        <begin position="480"/>
        <end position="494"/>
    </location>
</feature>
<dbReference type="InterPro" id="IPR019135">
    <property type="entry name" value="Polycomb_protein_VEFS-Box"/>
</dbReference>
<feature type="compositionally biased region" description="Polar residues" evidence="7">
    <location>
        <begin position="505"/>
        <end position="514"/>
    </location>
</feature>
<dbReference type="Pfam" id="PF24663">
    <property type="entry name" value="DUF7651"/>
    <property type="match status" value="1"/>
</dbReference>
<dbReference type="AlphaFoldDB" id="A0A251SLZ1"/>
<evidence type="ECO:0000313" key="12">
    <source>
        <dbReference type="Proteomes" id="UP000215914"/>
    </source>
</evidence>
<evidence type="ECO:0000313" key="11">
    <source>
        <dbReference type="EMBL" id="OTF99847.1"/>
    </source>
</evidence>
<protein>
    <submittedName>
        <fullName evidence="11">Putative polycomb protein, VEFS-Box</fullName>
    </submittedName>
</protein>
<name>A0A251SLZ1_HELAN</name>
<dbReference type="GO" id="GO:0008270">
    <property type="term" value="F:zinc ion binding"/>
    <property type="evidence" value="ECO:0007669"/>
    <property type="project" value="UniProtKB-KW"/>
</dbReference>
<evidence type="ECO:0000256" key="1">
    <source>
        <dbReference type="ARBA" id="ARBA00007416"/>
    </source>
</evidence>
<keyword evidence="3" id="KW-0863">Zinc-finger</keyword>
<evidence type="ECO:0000256" key="4">
    <source>
        <dbReference type="ARBA" id="ARBA00022833"/>
    </source>
</evidence>
<dbReference type="InterPro" id="IPR057540">
    <property type="entry name" value="Znf_SUZ12"/>
</dbReference>
<keyword evidence="2" id="KW-0479">Metal-binding</keyword>
<dbReference type="PANTHER" id="PTHR22597">
    <property type="entry name" value="POLYCOMB GROUP PROTEIN"/>
    <property type="match status" value="1"/>
</dbReference>
<organism evidence="11 12">
    <name type="scientific">Helianthus annuus</name>
    <name type="common">Common sunflower</name>
    <dbReference type="NCBI Taxonomy" id="4232"/>
    <lineage>
        <taxon>Eukaryota</taxon>
        <taxon>Viridiplantae</taxon>
        <taxon>Streptophyta</taxon>
        <taxon>Embryophyta</taxon>
        <taxon>Tracheophyta</taxon>
        <taxon>Spermatophyta</taxon>
        <taxon>Magnoliopsida</taxon>
        <taxon>eudicotyledons</taxon>
        <taxon>Gunneridae</taxon>
        <taxon>Pentapetalae</taxon>
        <taxon>asterids</taxon>
        <taxon>campanulids</taxon>
        <taxon>Asterales</taxon>
        <taxon>Asteraceae</taxon>
        <taxon>Asteroideae</taxon>
        <taxon>Heliantheae alliance</taxon>
        <taxon>Heliantheae</taxon>
        <taxon>Helianthus</taxon>
    </lineage>
</organism>
<feature type="compositionally biased region" description="Polar residues" evidence="7">
    <location>
        <begin position="468"/>
        <end position="478"/>
    </location>
</feature>
<gene>
    <name evidence="11" type="ORF">HannXRQ_Chr14g0461041</name>
</gene>
<proteinExistence type="inferred from homology"/>
<dbReference type="InterPro" id="IPR056068">
    <property type="entry name" value="EMF2-like_DUF7651"/>
</dbReference>
<dbReference type="STRING" id="4232.A0A251SLZ1"/>
<evidence type="ECO:0000256" key="7">
    <source>
        <dbReference type="SAM" id="MobiDB-lite"/>
    </source>
</evidence>
<dbReference type="GO" id="GO:0005634">
    <property type="term" value="C:nucleus"/>
    <property type="evidence" value="ECO:0000318"/>
    <property type="project" value="GO_Central"/>
</dbReference>
<keyword evidence="5" id="KW-0805">Transcription regulation</keyword>
<feature type="region of interest" description="Disordered" evidence="7">
    <location>
        <begin position="413"/>
        <end position="433"/>
    </location>
</feature>
<feature type="domain" description="Polycomb protein VEFS-Box" evidence="8">
    <location>
        <begin position="495"/>
        <end position="616"/>
    </location>
</feature>
<sequence>MFEGDYIKWEKKRNLIQWKLLLLIIRCAEDRPTGFAGDQSQLARSAEETHETYNFSDSEHILSQLSKEEQKAAKESLSIYIKPIELYKDLRIRADRNPSFLPDCLRYKIDEKNKRRVQLSVSRSQVHDDGLDTLALPIFPIYVLLARPVPTPNEETLRYRFKRACKLTAFNGPPTLGSSQPRFILPEIEKLTEFKSGSLAILLVTFADQTEMDLTQNRMVSPSNDGYCFMGEIPIDFLQFSREKSPNISLGEGAEFMSSVSLESCRMKLSCSDGEKCVSFLFRDSFKLVEVPITITAEELGASSSTDKRSQVVRPRTGEVLFNYRYYYGNKLHITQVTEDYTCPFCLLKCASYEGLECHLPASHDLFNYVFLGEGRYQVVIISAKITSSSAEIVGKKLEPREKAFNFCRMSTRRRKPERKNQNANHAALDSNKPGFVSERLDREATAADVSIAADTVFSGPEEASASVPGSSVTPTTLRKSARSRKIRKRRNARKQSLLERRQFFHSQTGQPMSPEQVFAEEDSEDEVDDEVLDLEDRMRLDRFKDVSQHEKRLMLLWNSFMRKQRVVADGHIPWACEAFTTKHRQDFLQSPELRMFWTLFMIKLWNHGLVDAKTMDNCSCILNSQNPENKN</sequence>
<keyword evidence="6" id="KW-0804">Transcription</keyword>
<dbReference type="CDD" id="cd21553">
    <property type="entry name" value="VEFS-box_EMF2-like"/>
    <property type="match status" value="1"/>
</dbReference>
<keyword evidence="4" id="KW-0862">Zinc</keyword>
<dbReference type="Pfam" id="PF23320">
    <property type="entry name" value="Zn_SUZ12"/>
    <property type="match status" value="1"/>
</dbReference>